<keyword evidence="1" id="KW-0175">Coiled coil</keyword>
<protein>
    <submittedName>
        <fullName evidence="3">Uncharacterized protein</fullName>
    </submittedName>
</protein>
<dbReference type="Proteomes" id="UP000612352">
    <property type="component" value="Unassembled WGS sequence"/>
</dbReference>
<gene>
    <name evidence="3" type="ORF">I8D64_11635</name>
</gene>
<evidence type="ECO:0000313" key="3">
    <source>
        <dbReference type="EMBL" id="MBK0332050.1"/>
    </source>
</evidence>
<feature type="region of interest" description="Disordered" evidence="2">
    <location>
        <begin position="80"/>
        <end position="108"/>
    </location>
</feature>
<feature type="coiled-coil region" evidence="1">
    <location>
        <begin position="10"/>
        <end position="37"/>
    </location>
</feature>
<proteinExistence type="predicted"/>
<dbReference type="RefSeq" id="WP_200502919.1">
    <property type="nucleotide sequence ID" value="NZ_JAEDAJ010000006.1"/>
</dbReference>
<evidence type="ECO:0000313" key="4">
    <source>
        <dbReference type="Proteomes" id="UP000612352"/>
    </source>
</evidence>
<reference evidence="3 4" key="1">
    <citation type="submission" date="2020-12" db="EMBL/GenBank/DDBJ databases">
        <title>Brachybacterium sp. MASK1Z-5, whole genome shotgun sequence.</title>
        <authorList>
            <person name="Tuo L."/>
        </authorList>
    </citation>
    <scope>NUCLEOTIDE SEQUENCE [LARGE SCALE GENOMIC DNA]</scope>
    <source>
        <strain evidence="3 4">MASK1Z-5</strain>
    </source>
</reference>
<dbReference type="EMBL" id="JAEDAJ010000006">
    <property type="protein sequence ID" value="MBK0332050.1"/>
    <property type="molecule type" value="Genomic_DNA"/>
</dbReference>
<comment type="caution">
    <text evidence="3">The sequence shown here is derived from an EMBL/GenBank/DDBJ whole genome shotgun (WGS) entry which is preliminary data.</text>
</comment>
<keyword evidence="4" id="KW-1185">Reference proteome</keyword>
<accession>A0ABS1BDH0</accession>
<evidence type="ECO:0000256" key="1">
    <source>
        <dbReference type="SAM" id="Coils"/>
    </source>
</evidence>
<sequence>MTKTTSMTRIEQMEARRRELDRQIRAAKREADRAAKKAVEDARHALGEELALATGADTVELIERLRTVLMSGQTLVGIRRAIGTEAPGPPSAETTNEDGDLDEQHDAA</sequence>
<name>A0ABS1BDH0_9MICO</name>
<evidence type="ECO:0000256" key="2">
    <source>
        <dbReference type="SAM" id="MobiDB-lite"/>
    </source>
</evidence>
<organism evidence="3 4">
    <name type="scientific">Brachybacterium halotolerans</name>
    <dbReference type="NCBI Taxonomy" id="2795215"/>
    <lineage>
        <taxon>Bacteria</taxon>
        <taxon>Bacillati</taxon>
        <taxon>Actinomycetota</taxon>
        <taxon>Actinomycetes</taxon>
        <taxon>Micrococcales</taxon>
        <taxon>Dermabacteraceae</taxon>
        <taxon>Brachybacterium</taxon>
    </lineage>
</organism>